<feature type="compositionally biased region" description="Polar residues" evidence="2">
    <location>
        <begin position="7"/>
        <end position="20"/>
    </location>
</feature>
<keyword evidence="5" id="KW-1185">Reference proteome</keyword>
<dbReference type="Proteomes" id="UP001147747">
    <property type="component" value="Unassembled WGS sequence"/>
</dbReference>
<dbReference type="Gene3D" id="3.30.70.270">
    <property type="match status" value="1"/>
</dbReference>
<evidence type="ECO:0000313" key="4">
    <source>
        <dbReference type="EMBL" id="KAJ5385651.1"/>
    </source>
</evidence>
<dbReference type="InterPro" id="IPR010998">
    <property type="entry name" value="Integrase_recombinase_N"/>
</dbReference>
<evidence type="ECO:0000313" key="5">
    <source>
        <dbReference type="Proteomes" id="UP001147747"/>
    </source>
</evidence>
<dbReference type="Pfam" id="PF00078">
    <property type="entry name" value="RVT_1"/>
    <property type="match status" value="1"/>
</dbReference>
<dbReference type="SUPFAM" id="SSF56672">
    <property type="entry name" value="DNA/RNA polymerases"/>
    <property type="match status" value="1"/>
</dbReference>
<evidence type="ECO:0000259" key="3">
    <source>
        <dbReference type="PROSITE" id="PS50878"/>
    </source>
</evidence>
<protein>
    <recommendedName>
        <fullName evidence="3">Reverse transcriptase domain-containing protein</fullName>
    </recommendedName>
</protein>
<feature type="region of interest" description="Disordered" evidence="2">
    <location>
        <begin position="1"/>
        <end position="20"/>
    </location>
</feature>
<organism evidence="4 5">
    <name type="scientific">Penicillium cosmopolitanum</name>
    <dbReference type="NCBI Taxonomy" id="1131564"/>
    <lineage>
        <taxon>Eukaryota</taxon>
        <taxon>Fungi</taxon>
        <taxon>Dikarya</taxon>
        <taxon>Ascomycota</taxon>
        <taxon>Pezizomycotina</taxon>
        <taxon>Eurotiomycetes</taxon>
        <taxon>Eurotiomycetidae</taxon>
        <taxon>Eurotiales</taxon>
        <taxon>Aspergillaceae</taxon>
        <taxon>Penicillium</taxon>
    </lineage>
</organism>
<dbReference type="Gene3D" id="1.10.150.130">
    <property type="match status" value="1"/>
</dbReference>
<reference evidence="4" key="2">
    <citation type="journal article" date="2023" name="IMA Fungus">
        <title>Comparative genomic study of the Penicillium genus elucidates a diverse pangenome and 15 lateral gene transfer events.</title>
        <authorList>
            <person name="Petersen C."/>
            <person name="Sorensen T."/>
            <person name="Nielsen M.R."/>
            <person name="Sondergaard T.E."/>
            <person name="Sorensen J.L."/>
            <person name="Fitzpatrick D.A."/>
            <person name="Frisvad J.C."/>
            <person name="Nielsen K.L."/>
        </authorList>
    </citation>
    <scope>NUCLEOTIDE SEQUENCE</scope>
    <source>
        <strain evidence="4">IBT 29677</strain>
    </source>
</reference>
<comment type="caution">
    <text evidence="4">The sequence shown here is derived from an EMBL/GenBank/DDBJ whole genome shotgun (WGS) entry which is preliminary data.</text>
</comment>
<dbReference type="AlphaFoldDB" id="A0A9W9VM40"/>
<dbReference type="PANTHER" id="PTHR33050:SF7">
    <property type="entry name" value="RIBONUCLEASE H"/>
    <property type="match status" value="1"/>
</dbReference>
<dbReference type="InterPro" id="IPR043128">
    <property type="entry name" value="Rev_trsase/Diguanyl_cyclase"/>
</dbReference>
<evidence type="ECO:0000256" key="2">
    <source>
        <dbReference type="SAM" id="MobiDB-lite"/>
    </source>
</evidence>
<reference evidence="4" key="1">
    <citation type="submission" date="2022-12" db="EMBL/GenBank/DDBJ databases">
        <authorList>
            <person name="Petersen C."/>
        </authorList>
    </citation>
    <scope>NUCLEOTIDE SEQUENCE</scope>
    <source>
        <strain evidence="4">IBT 29677</strain>
    </source>
</reference>
<dbReference type="RefSeq" id="XP_056483449.1">
    <property type="nucleotide sequence ID" value="XM_056632829.1"/>
</dbReference>
<dbReference type="Gene3D" id="3.10.10.10">
    <property type="entry name" value="HIV Type 1 Reverse Transcriptase, subunit A, domain 1"/>
    <property type="match status" value="1"/>
</dbReference>
<dbReference type="EMBL" id="JAPZBU010000009">
    <property type="protein sequence ID" value="KAJ5385651.1"/>
    <property type="molecule type" value="Genomic_DNA"/>
</dbReference>
<feature type="domain" description="Reverse transcriptase" evidence="3">
    <location>
        <begin position="338"/>
        <end position="585"/>
    </location>
</feature>
<sequence>MVRHSSEAPSTTPGGQTTLGSSFYPPEYIWNSLSDTQRDSFMSTVSASLVAGDGQRKRPRIDLTTEEDVDDGRVPSLVVPVLPRFPGLDRAAIIAVFEHTFCPKKDLIKLRSPEFKATAPDGESFDLKSTSPPQGIFNQGLGGMVLFYRRICDLARAYKWQECILQMALDHHQMVVDKGDLTVSLGDWGIGKALESSYLRPDNVLPAKTAPTTPSTRSTLLLAATGEHVTDHAAVCLDIFQMLSPPTSWPAPRPNTSLQFKIFDSSLPPLRGSASPFISSAWETLLEHYPGDLGTICSGILTFGCRLGCTGQPTDRRTSNHHIEEPSIFTQKLSDDLSNRRVQVCTGPVVVSPLGLVPKHDGGWRRIHDLSYPPGRSVNESIPDTASAIQYISIDHIFDLIRTSGRGCCIIKRDIKDAFRNIPVAPADRPLLAFWWDSKIYMECCLPFGLATAPFIFNLFAEGLNWLLTAYLPVASIVHYLDDFITVFLLLNNAKDAAGTVISVLGVEIDTTLLQARMPHDKLTRASSEAASLLRQNRVSHKALQRVTPPPVALQRPRIFPPHQHSLRRLSHDSHEDFAWWTDTIPFFNGIYFVEKSRPLVALYTDACDSGLGLFFFYAPSRDSAGDWLSAAPYLPSTHAAIVDASSARASEAHINTKEVTAILQAFLLHSLHWAHHRVLAFTDCAVAFHGLSKQALRGPAHRQLLMLFSIAAALDIEIQPRWLPSSENMLADALSLDELLSLAPPAWFSRQPIFVSVGHAKLVWNGLAEGTRKGYRSAQRSYTRSCALNGVQPWPATAPAIYTWLTERLPGAGRSPPVKPDTAMSELSALRAYHVDNGLPEWF</sequence>
<proteinExistence type="predicted"/>
<evidence type="ECO:0000256" key="1">
    <source>
        <dbReference type="ARBA" id="ARBA00023125"/>
    </source>
</evidence>
<dbReference type="InterPro" id="IPR043502">
    <property type="entry name" value="DNA/RNA_pol_sf"/>
</dbReference>
<dbReference type="PANTHER" id="PTHR33050">
    <property type="entry name" value="REVERSE TRANSCRIPTASE DOMAIN-CONTAINING PROTEIN"/>
    <property type="match status" value="1"/>
</dbReference>
<dbReference type="GeneID" id="81371809"/>
<dbReference type="OrthoDB" id="5149081at2759"/>
<dbReference type="GO" id="GO:0003677">
    <property type="term" value="F:DNA binding"/>
    <property type="evidence" value="ECO:0007669"/>
    <property type="project" value="UniProtKB-KW"/>
</dbReference>
<dbReference type="SUPFAM" id="SSF47823">
    <property type="entry name" value="lambda integrase-like, N-terminal domain"/>
    <property type="match status" value="1"/>
</dbReference>
<dbReference type="PROSITE" id="PS50878">
    <property type="entry name" value="RT_POL"/>
    <property type="match status" value="1"/>
</dbReference>
<gene>
    <name evidence="4" type="ORF">N7509_008192</name>
</gene>
<dbReference type="InterPro" id="IPR000477">
    <property type="entry name" value="RT_dom"/>
</dbReference>
<accession>A0A9W9VM40</accession>
<dbReference type="InterPro" id="IPR052055">
    <property type="entry name" value="Hepadnavirus_pol/RT"/>
</dbReference>
<name>A0A9W9VM40_9EURO</name>
<keyword evidence="1" id="KW-0238">DNA-binding</keyword>